<evidence type="ECO:0000256" key="3">
    <source>
        <dbReference type="ARBA" id="ARBA00022801"/>
    </source>
</evidence>
<dbReference type="InterPro" id="IPR051543">
    <property type="entry name" value="Serine_Peptidase_S9A"/>
</dbReference>
<dbReference type="Pfam" id="PF02897">
    <property type="entry name" value="Peptidase_S9_N"/>
    <property type="match status" value="1"/>
</dbReference>
<keyword evidence="4 6" id="KW-0720">Serine protease</keyword>
<dbReference type="SUPFAM" id="SSF53474">
    <property type="entry name" value="alpha/beta-Hydrolases"/>
    <property type="match status" value="1"/>
</dbReference>
<dbReference type="SUPFAM" id="SSF50993">
    <property type="entry name" value="Peptidase/esterase 'gauge' domain"/>
    <property type="match status" value="1"/>
</dbReference>
<evidence type="ECO:0000256" key="1">
    <source>
        <dbReference type="ARBA" id="ARBA00005228"/>
    </source>
</evidence>
<dbReference type="EC" id="3.4.21.-" evidence="6"/>
<dbReference type="EMBL" id="JABMIG020000027">
    <property type="protein sequence ID" value="KAL3801352.1"/>
    <property type="molecule type" value="Genomic_DNA"/>
</dbReference>
<dbReference type="GO" id="GO:0004252">
    <property type="term" value="F:serine-type endopeptidase activity"/>
    <property type="evidence" value="ECO:0007669"/>
    <property type="project" value="UniProtKB-UniRule"/>
</dbReference>
<name>A0ABD3QMJ1_9STRA</name>
<dbReference type="AlphaFoldDB" id="A0ABD3QMJ1"/>
<organism evidence="9 10">
    <name type="scientific">Cyclotella cryptica</name>
    <dbReference type="NCBI Taxonomy" id="29204"/>
    <lineage>
        <taxon>Eukaryota</taxon>
        <taxon>Sar</taxon>
        <taxon>Stramenopiles</taxon>
        <taxon>Ochrophyta</taxon>
        <taxon>Bacillariophyta</taxon>
        <taxon>Coscinodiscophyceae</taxon>
        <taxon>Thalassiosirophycidae</taxon>
        <taxon>Stephanodiscales</taxon>
        <taxon>Stephanodiscaceae</taxon>
        <taxon>Cyclotella</taxon>
    </lineage>
</organism>
<evidence type="ECO:0000259" key="8">
    <source>
        <dbReference type="Pfam" id="PF02897"/>
    </source>
</evidence>
<gene>
    <name evidence="9" type="ORF">HJC23_006962</name>
</gene>
<evidence type="ECO:0000259" key="7">
    <source>
        <dbReference type="Pfam" id="PF00326"/>
    </source>
</evidence>
<evidence type="ECO:0000256" key="5">
    <source>
        <dbReference type="ARBA" id="ARBA00045448"/>
    </source>
</evidence>
<feature type="domain" description="Peptidase S9A N-terminal" evidence="8">
    <location>
        <begin position="115"/>
        <end position="548"/>
    </location>
</feature>
<dbReference type="Proteomes" id="UP001516023">
    <property type="component" value="Unassembled WGS sequence"/>
</dbReference>
<keyword evidence="3 6" id="KW-0378">Hydrolase</keyword>
<proteinExistence type="inferred from homology"/>
<protein>
    <recommendedName>
        <fullName evidence="6">Prolyl endopeptidase</fullName>
        <ecNumber evidence="6">3.4.21.-</ecNumber>
    </recommendedName>
</protein>
<accession>A0ABD3QMJ1</accession>
<dbReference type="GO" id="GO:0006508">
    <property type="term" value="P:proteolysis"/>
    <property type="evidence" value="ECO:0007669"/>
    <property type="project" value="UniProtKB-KW"/>
</dbReference>
<dbReference type="InterPro" id="IPR001375">
    <property type="entry name" value="Peptidase_S9_cat"/>
</dbReference>
<feature type="domain" description="Peptidase S9 prolyl oligopeptidase catalytic" evidence="7">
    <location>
        <begin position="670"/>
        <end position="804"/>
    </location>
</feature>
<comment type="function">
    <text evidence="5">Serine peptidase whose precise substrate specificity remains unclear. Does not cleave peptides after a arginine or lysine residue. Regulates trans-Golgi network morphology and sorting by regulating the membrane binding of the AP-1 complex. May play a role in the regulation of synaptic vesicle exocytosis.</text>
</comment>
<evidence type="ECO:0000256" key="2">
    <source>
        <dbReference type="ARBA" id="ARBA00022670"/>
    </source>
</evidence>
<dbReference type="InterPro" id="IPR002470">
    <property type="entry name" value="Peptidase_S9A"/>
</dbReference>
<dbReference type="Pfam" id="PF00326">
    <property type="entry name" value="Peptidase_S9"/>
    <property type="match status" value="2"/>
</dbReference>
<keyword evidence="2 6" id="KW-0645">Protease</keyword>
<sequence length="806" mass="91907">MNSVTPTYSFLSKFSRFHHQHSRCGFLLTTLLVSGAHAFVPRPSLAAVHSSNPSFFQMTAHSTSTSASTRTIHVPPVPRRDEERVVYAGVLPPTAADRSLLRQANDSVEPLLDPPRPIPDPYGWLRDDERKDPEVIRHLEAENEYSRAVTSHLLPLQETLYKEFLSSIQETDYTTPRPRGDYWYYTRTYQGSSYNTYCRAPKTSSEFDAKGWDGNKEKSVLDGEVTYLDVNVLAEGKAFCDVGSVKVSPSHKYVAYSVDYLGDEKYELHVRNLESGEDVVLEKLHPDNHDAEQTCDEEKDTNLLEIDNFVWGKDDDTLYYVTMDEQHRPYRLFQRRNWHHSTPVDTLLKEEKDDLFWCSVSKSLDGEYIFFDMASKETSEVWFLATETESSSPEIKCVAPRRNKVLYEVEHGKGHWYIVTNVGNSPNMKLMTSPATHNSEDQWTLVLDSQNISIFDGSISKALDSVTVLNTHLVLEGREGGIPRVWLYEIESKISKRLEFDETAYDVGLGAHYESDATSVVVTYDSMLTPPSSIEIDLGDYDERKVLKAKAVPGYDKELFGCDRLEVPSRDGKTHIPVSIVYRRDTMDKVKSGESVPLHLYGYGSYGACIESDFGITRLPLLNRGMIYAIAHIRGGGEMGRQWYEEPCGGKYMCKKNTFNDFVDVARFFSPELFRCAILGVPFVDVVVTMTDSSIPLTSGEWVEWGNPNEEKYFQYMMEYSPMNNIQEDKVYPACWITGGLHDPRVAYWEPSKYAATLRHLNPSNPHPICLKLDLTVGHFSASDRYKYFREMSVDYSFLLDQLNLA</sequence>
<evidence type="ECO:0000313" key="9">
    <source>
        <dbReference type="EMBL" id="KAL3801352.1"/>
    </source>
</evidence>
<evidence type="ECO:0000256" key="4">
    <source>
        <dbReference type="ARBA" id="ARBA00022825"/>
    </source>
</evidence>
<dbReference type="InterPro" id="IPR029058">
    <property type="entry name" value="AB_hydrolase_fold"/>
</dbReference>
<dbReference type="PRINTS" id="PR00862">
    <property type="entry name" value="PROLIGOPTASE"/>
</dbReference>
<evidence type="ECO:0000256" key="6">
    <source>
        <dbReference type="RuleBase" id="RU368024"/>
    </source>
</evidence>
<evidence type="ECO:0000313" key="10">
    <source>
        <dbReference type="Proteomes" id="UP001516023"/>
    </source>
</evidence>
<dbReference type="PANTHER" id="PTHR11757">
    <property type="entry name" value="PROTEASE FAMILY S9A OLIGOPEPTIDASE"/>
    <property type="match status" value="1"/>
</dbReference>
<dbReference type="Gene3D" id="2.130.10.120">
    <property type="entry name" value="Prolyl oligopeptidase, N-terminal domain"/>
    <property type="match status" value="1"/>
</dbReference>
<feature type="domain" description="Peptidase S9 prolyl oligopeptidase catalytic" evidence="7">
    <location>
        <begin position="618"/>
        <end position="669"/>
    </location>
</feature>
<dbReference type="Gene3D" id="3.40.50.1820">
    <property type="entry name" value="alpha/beta hydrolase"/>
    <property type="match status" value="2"/>
</dbReference>
<keyword evidence="10" id="KW-1185">Reference proteome</keyword>
<dbReference type="InterPro" id="IPR023302">
    <property type="entry name" value="Pept_S9A_N"/>
</dbReference>
<comment type="similarity">
    <text evidence="1 6">Belongs to the peptidase S9A family.</text>
</comment>
<reference evidence="9 10" key="1">
    <citation type="journal article" date="2020" name="G3 (Bethesda)">
        <title>Improved Reference Genome for Cyclotella cryptica CCMP332, a Model for Cell Wall Morphogenesis, Salinity Adaptation, and Lipid Production in Diatoms (Bacillariophyta).</title>
        <authorList>
            <person name="Roberts W.R."/>
            <person name="Downey K.M."/>
            <person name="Ruck E.C."/>
            <person name="Traller J.C."/>
            <person name="Alverson A.J."/>
        </authorList>
    </citation>
    <scope>NUCLEOTIDE SEQUENCE [LARGE SCALE GENOMIC DNA]</scope>
    <source>
        <strain evidence="9 10">CCMP332</strain>
    </source>
</reference>
<dbReference type="PANTHER" id="PTHR11757:SF19">
    <property type="entry name" value="PROLYL ENDOPEPTIDASE-LIKE"/>
    <property type="match status" value="1"/>
</dbReference>
<comment type="caution">
    <text evidence="9">The sequence shown here is derived from an EMBL/GenBank/DDBJ whole genome shotgun (WGS) entry which is preliminary data.</text>
</comment>